<feature type="domain" description="Glycine transporter" evidence="9">
    <location>
        <begin position="91"/>
        <end position="165"/>
    </location>
</feature>
<dbReference type="EMBL" id="MCHX01000096">
    <property type="protein sequence ID" value="OFJ50771.1"/>
    <property type="molecule type" value="Genomic_DNA"/>
</dbReference>
<dbReference type="PANTHER" id="PTHR30506:SF3">
    <property type="entry name" value="UPF0126 INNER MEMBRANE PROTEIN YADS-RELATED"/>
    <property type="match status" value="1"/>
</dbReference>
<evidence type="ECO:0000256" key="5">
    <source>
        <dbReference type="ARBA" id="ARBA00022989"/>
    </source>
</evidence>
<evidence type="ECO:0000256" key="8">
    <source>
        <dbReference type="SAM" id="Phobius"/>
    </source>
</evidence>
<feature type="transmembrane region" description="Helical" evidence="8">
    <location>
        <begin position="6"/>
        <end position="23"/>
    </location>
</feature>
<feature type="transmembrane region" description="Helical" evidence="8">
    <location>
        <begin position="90"/>
        <end position="109"/>
    </location>
</feature>
<keyword evidence="4 8" id="KW-0812">Transmembrane</keyword>
<dbReference type="GO" id="GO:0005886">
    <property type="term" value="C:plasma membrane"/>
    <property type="evidence" value="ECO:0007669"/>
    <property type="project" value="UniProtKB-SubCell"/>
</dbReference>
<accession>A0A1E8PX63</accession>
<sequence>MLQHVVDYAGIAVLAASGSVVGIRKGFDLFGIATMAVLTGVGGGVLRDVLIDVDPPTSLQRWPDITLCVLVSVIATVFARTVVKLTQLVVVLDAVGMGFFATSGAAISVDHGASWFAAAVLGVVSAVAGSVIRDVVARDVPMVMGPDDMYAAPAILGSVLYVLIDHAGSQWLGVVVGSLVATLLRLAAITFHWRLPTAPRELIAHEHHLPRGAPRAEDTPQPEDTRAAARARVDADAP</sequence>
<protein>
    <recommendedName>
        <fullName evidence="9">Glycine transporter domain-containing protein</fullName>
    </recommendedName>
</protein>
<reference evidence="10 11" key="1">
    <citation type="submission" date="2016-09" db="EMBL/GenBank/DDBJ databases">
        <title>genome sequence of Mycobacterium sp. 739 SCH.</title>
        <authorList>
            <person name="Greninger A.L."/>
            <person name="Qin X."/>
            <person name="Jerome K."/>
            <person name="Vora S."/>
            <person name="Quinn K."/>
        </authorList>
    </citation>
    <scope>NUCLEOTIDE SEQUENCE [LARGE SCALE GENOMIC DNA]</scope>
    <source>
        <strain evidence="10 11">SCH</strain>
    </source>
</reference>
<keyword evidence="5 8" id="KW-1133">Transmembrane helix</keyword>
<feature type="transmembrane region" description="Helical" evidence="8">
    <location>
        <begin position="62"/>
        <end position="83"/>
    </location>
</feature>
<comment type="similarity">
    <text evidence="2">Belongs to the UPF0126 family.</text>
</comment>
<evidence type="ECO:0000259" key="9">
    <source>
        <dbReference type="Pfam" id="PF03458"/>
    </source>
</evidence>
<keyword evidence="3" id="KW-1003">Cell membrane</keyword>
<dbReference type="PANTHER" id="PTHR30506">
    <property type="entry name" value="INNER MEMBRANE PROTEIN"/>
    <property type="match status" value="1"/>
</dbReference>
<comment type="subcellular location">
    <subcellularLocation>
        <location evidence="1">Cell membrane</location>
        <topology evidence="1">Multi-pass membrane protein</topology>
    </subcellularLocation>
</comment>
<dbReference type="RefSeq" id="WP_070356006.1">
    <property type="nucleotide sequence ID" value="NZ_CP043474.1"/>
</dbReference>
<organism evidence="10 11">
    <name type="scientific">Mycolicibacterium grossiae</name>
    <dbReference type="NCBI Taxonomy" id="1552759"/>
    <lineage>
        <taxon>Bacteria</taxon>
        <taxon>Bacillati</taxon>
        <taxon>Actinomycetota</taxon>
        <taxon>Actinomycetes</taxon>
        <taxon>Mycobacteriales</taxon>
        <taxon>Mycobacteriaceae</taxon>
        <taxon>Mycolicibacterium</taxon>
    </lineage>
</organism>
<dbReference type="Pfam" id="PF03458">
    <property type="entry name" value="Gly_transporter"/>
    <property type="match status" value="2"/>
</dbReference>
<keyword evidence="11" id="KW-1185">Reference proteome</keyword>
<feature type="transmembrane region" description="Helical" evidence="8">
    <location>
        <begin position="115"/>
        <end position="136"/>
    </location>
</feature>
<dbReference type="Proteomes" id="UP000178953">
    <property type="component" value="Unassembled WGS sequence"/>
</dbReference>
<feature type="region of interest" description="Disordered" evidence="7">
    <location>
        <begin position="208"/>
        <end position="238"/>
    </location>
</feature>
<evidence type="ECO:0000256" key="2">
    <source>
        <dbReference type="ARBA" id="ARBA00008193"/>
    </source>
</evidence>
<feature type="domain" description="Glycine transporter" evidence="9">
    <location>
        <begin position="5"/>
        <end position="79"/>
    </location>
</feature>
<feature type="transmembrane region" description="Helical" evidence="8">
    <location>
        <begin position="148"/>
        <end position="164"/>
    </location>
</feature>
<proteinExistence type="inferred from homology"/>
<feature type="transmembrane region" description="Helical" evidence="8">
    <location>
        <begin position="30"/>
        <end position="50"/>
    </location>
</feature>
<keyword evidence="6 8" id="KW-0472">Membrane</keyword>
<evidence type="ECO:0000313" key="10">
    <source>
        <dbReference type="EMBL" id="OFJ50771.1"/>
    </source>
</evidence>
<evidence type="ECO:0000256" key="7">
    <source>
        <dbReference type="SAM" id="MobiDB-lite"/>
    </source>
</evidence>
<gene>
    <name evidence="10" type="ORF">BEL07_26390</name>
</gene>
<comment type="caution">
    <text evidence="10">The sequence shown here is derived from an EMBL/GenBank/DDBJ whole genome shotgun (WGS) entry which is preliminary data.</text>
</comment>
<evidence type="ECO:0000313" key="11">
    <source>
        <dbReference type="Proteomes" id="UP000178953"/>
    </source>
</evidence>
<feature type="transmembrane region" description="Helical" evidence="8">
    <location>
        <begin position="170"/>
        <end position="191"/>
    </location>
</feature>
<evidence type="ECO:0000256" key="1">
    <source>
        <dbReference type="ARBA" id="ARBA00004651"/>
    </source>
</evidence>
<evidence type="ECO:0000256" key="6">
    <source>
        <dbReference type="ARBA" id="ARBA00023136"/>
    </source>
</evidence>
<evidence type="ECO:0000256" key="4">
    <source>
        <dbReference type="ARBA" id="ARBA00022692"/>
    </source>
</evidence>
<dbReference type="InterPro" id="IPR005115">
    <property type="entry name" value="Gly_transporter"/>
</dbReference>
<name>A0A1E8PX63_9MYCO</name>
<dbReference type="OrthoDB" id="9791874at2"/>
<evidence type="ECO:0000256" key="3">
    <source>
        <dbReference type="ARBA" id="ARBA00022475"/>
    </source>
</evidence>
<dbReference type="AlphaFoldDB" id="A0A1E8PX63"/>